<evidence type="ECO:0008006" key="5">
    <source>
        <dbReference type="Google" id="ProtNLM"/>
    </source>
</evidence>
<accession>A0AAP0WUI8</accession>
<evidence type="ECO:0000256" key="1">
    <source>
        <dbReference type="ARBA" id="ARBA00023013"/>
    </source>
</evidence>
<gene>
    <name evidence="3" type="ORF">L1049_013972</name>
</gene>
<evidence type="ECO:0000313" key="3">
    <source>
        <dbReference type="EMBL" id="KAK9280284.1"/>
    </source>
</evidence>
<dbReference type="Proteomes" id="UP001415857">
    <property type="component" value="Unassembled WGS sequence"/>
</dbReference>
<dbReference type="GO" id="GO:0005634">
    <property type="term" value="C:nucleus"/>
    <property type="evidence" value="ECO:0007669"/>
    <property type="project" value="TreeGrafter"/>
</dbReference>
<keyword evidence="2" id="KW-0131">Cell cycle</keyword>
<dbReference type="GO" id="GO:0004860">
    <property type="term" value="F:protein kinase inhibitor activity"/>
    <property type="evidence" value="ECO:0007669"/>
    <property type="project" value="UniProtKB-KW"/>
</dbReference>
<dbReference type="GO" id="GO:0032875">
    <property type="term" value="P:regulation of DNA endoreduplication"/>
    <property type="evidence" value="ECO:0007669"/>
    <property type="project" value="InterPro"/>
</dbReference>
<comment type="caution">
    <text evidence="3">The sequence shown here is derived from an EMBL/GenBank/DDBJ whole genome shotgun (WGS) entry which is preliminary data.</text>
</comment>
<sequence>MFSEFNSFSFMGMSNSDHLLLSEKDLELELESMEFKFLVRPAFEFPDGCPFVEDGDLHQKEEVQEEVREEEKTENCEKLVSSLKLKIPSLAEFKVEHDHDDEDGCRTPTSLDQRIPLILPCPPPPRKPKSLPSTKRKVAPASRKILLDLSNEVESLFPPALLADLGGKMKKVRKGNCTL</sequence>
<dbReference type="PANTHER" id="PTHR33142">
    <property type="entry name" value="CYCLIN-DEPENDENT PROTEIN KINASE INHIBITOR SMR13"/>
    <property type="match status" value="1"/>
</dbReference>
<organism evidence="3 4">
    <name type="scientific">Liquidambar formosana</name>
    <name type="common">Formosan gum</name>
    <dbReference type="NCBI Taxonomy" id="63359"/>
    <lineage>
        <taxon>Eukaryota</taxon>
        <taxon>Viridiplantae</taxon>
        <taxon>Streptophyta</taxon>
        <taxon>Embryophyta</taxon>
        <taxon>Tracheophyta</taxon>
        <taxon>Spermatophyta</taxon>
        <taxon>Magnoliopsida</taxon>
        <taxon>eudicotyledons</taxon>
        <taxon>Gunneridae</taxon>
        <taxon>Pentapetalae</taxon>
        <taxon>Saxifragales</taxon>
        <taxon>Altingiaceae</taxon>
        <taxon>Liquidambar</taxon>
    </lineage>
</organism>
<name>A0AAP0WUI8_LIQFO</name>
<evidence type="ECO:0000313" key="4">
    <source>
        <dbReference type="Proteomes" id="UP001415857"/>
    </source>
</evidence>
<reference evidence="3 4" key="1">
    <citation type="journal article" date="2024" name="Plant J.">
        <title>Genome sequences and population genomics reveal climatic adaptation and genomic divergence between two closely related sweetgum species.</title>
        <authorList>
            <person name="Xu W.Q."/>
            <person name="Ren C.Q."/>
            <person name="Zhang X.Y."/>
            <person name="Comes H.P."/>
            <person name="Liu X.H."/>
            <person name="Li Y.G."/>
            <person name="Kettle C.J."/>
            <person name="Jalonen R."/>
            <person name="Gaisberger H."/>
            <person name="Ma Y.Z."/>
            <person name="Qiu Y.X."/>
        </authorList>
    </citation>
    <scope>NUCLEOTIDE SEQUENCE [LARGE SCALE GENOMIC DNA]</scope>
    <source>
        <strain evidence="3">Hangzhou</strain>
    </source>
</reference>
<keyword evidence="4" id="KW-1185">Reference proteome</keyword>
<protein>
    <recommendedName>
        <fullName evidence="5">Cyclin-dependent protein kinase inhibitor SMR3-like</fullName>
    </recommendedName>
</protein>
<proteinExistence type="predicted"/>
<dbReference type="AlphaFoldDB" id="A0AAP0WUI8"/>
<dbReference type="EMBL" id="JBBPBK010000008">
    <property type="protein sequence ID" value="KAK9280284.1"/>
    <property type="molecule type" value="Genomic_DNA"/>
</dbReference>
<dbReference type="InterPro" id="IPR040389">
    <property type="entry name" value="SMR"/>
</dbReference>
<evidence type="ECO:0000256" key="2">
    <source>
        <dbReference type="ARBA" id="ARBA00023306"/>
    </source>
</evidence>
<dbReference type="PANTHER" id="PTHR33142:SF66">
    <property type="entry name" value="CYCLIN-DEPENDENT PROTEIN KINASE INHIBITOR SMR3"/>
    <property type="match status" value="1"/>
</dbReference>
<keyword evidence="1" id="KW-0649">Protein kinase inhibitor</keyword>